<proteinExistence type="predicted"/>
<keyword evidence="4" id="KW-1185">Reference proteome</keyword>
<dbReference type="Pfam" id="PF18029">
    <property type="entry name" value="Glyoxalase_6"/>
    <property type="match status" value="1"/>
</dbReference>
<evidence type="ECO:0000313" key="4">
    <source>
        <dbReference type="Proteomes" id="UP001183176"/>
    </source>
</evidence>
<dbReference type="InterPro" id="IPR041581">
    <property type="entry name" value="Glyoxalase_6"/>
</dbReference>
<dbReference type="InterPro" id="IPR029068">
    <property type="entry name" value="Glyas_Bleomycin-R_OHBP_Dase"/>
</dbReference>
<comment type="caution">
    <text evidence="3">The sequence shown here is derived from an EMBL/GenBank/DDBJ whole genome shotgun (WGS) entry which is preliminary data.</text>
</comment>
<dbReference type="EMBL" id="JAVREH010000018">
    <property type="protein sequence ID" value="MDT0262488.1"/>
    <property type="molecule type" value="Genomic_DNA"/>
</dbReference>
<dbReference type="PANTHER" id="PTHR35908">
    <property type="entry name" value="HYPOTHETICAL FUSION PROTEIN"/>
    <property type="match status" value="1"/>
</dbReference>
<dbReference type="Gene3D" id="3.10.180.10">
    <property type="entry name" value="2,3-Dihydroxybiphenyl 1,2-Dioxygenase, domain 1"/>
    <property type="match status" value="1"/>
</dbReference>
<gene>
    <name evidence="3" type="ORF">RM423_13905</name>
</gene>
<evidence type="ECO:0000259" key="2">
    <source>
        <dbReference type="Pfam" id="PF18029"/>
    </source>
</evidence>
<dbReference type="SUPFAM" id="SSF54593">
    <property type="entry name" value="Glyoxalase/Bleomycin resistance protein/Dihydroxybiphenyl dioxygenase"/>
    <property type="match status" value="1"/>
</dbReference>
<dbReference type="PANTHER" id="PTHR35908:SF1">
    <property type="entry name" value="CONSERVED PROTEIN"/>
    <property type="match status" value="1"/>
</dbReference>
<sequence length="136" mass="14690">MGQPSLNFTSVSVAAPDPRKLAEFYSELLGLPITSSEPPHPGAPPEDGWAQIRPPKGKSGPTLNFEYEPGHVRPVWPSVEGGQQLQTHLDLAVDDMQAAVSWAEGVGAVLADFQPQDHVRVMLDPVGHPFCLFLQS</sequence>
<dbReference type="Proteomes" id="UP001183176">
    <property type="component" value="Unassembled WGS sequence"/>
</dbReference>
<dbReference type="RefSeq" id="WP_311423636.1">
    <property type="nucleotide sequence ID" value="NZ_JAVREH010000018.1"/>
</dbReference>
<reference evidence="4" key="1">
    <citation type="submission" date="2023-07" db="EMBL/GenBank/DDBJ databases">
        <title>30 novel species of actinomycetes from the DSMZ collection.</title>
        <authorList>
            <person name="Nouioui I."/>
        </authorList>
    </citation>
    <scope>NUCLEOTIDE SEQUENCE [LARGE SCALE GENOMIC DNA]</scope>
    <source>
        <strain evidence="4">DSM 44399</strain>
    </source>
</reference>
<protein>
    <submittedName>
        <fullName evidence="3">VOC family protein</fullName>
    </submittedName>
</protein>
<accession>A0ABU2JBX4</accession>
<feature type="domain" description="Glyoxalase-like" evidence="2">
    <location>
        <begin position="11"/>
        <end position="133"/>
    </location>
</feature>
<dbReference type="CDD" id="cd06587">
    <property type="entry name" value="VOC"/>
    <property type="match status" value="1"/>
</dbReference>
<feature type="region of interest" description="Disordered" evidence="1">
    <location>
        <begin position="32"/>
        <end position="64"/>
    </location>
</feature>
<evidence type="ECO:0000256" key="1">
    <source>
        <dbReference type="SAM" id="MobiDB-lite"/>
    </source>
</evidence>
<organism evidence="3 4">
    <name type="scientific">Jatrophihabitans lederbergiae</name>
    <dbReference type="NCBI Taxonomy" id="3075547"/>
    <lineage>
        <taxon>Bacteria</taxon>
        <taxon>Bacillati</taxon>
        <taxon>Actinomycetota</taxon>
        <taxon>Actinomycetes</taxon>
        <taxon>Jatrophihabitantales</taxon>
        <taxon>Jatrophihabitantaceae</taxon>
        <taxon>Jatrophihabitans</taxon>
    </lineage>
</organism>
<evidence type="ECO:0000313" key="3">
    <source>
        <dbReference type="EMBL" id="MDT0262488.1"/>
    </source>
</evidence>
<name>A0ABU2JBX4_9ACTN</name>